<dbReference type="Proteomes" id="UP000230709">
    <property type="component" value="Chromosome"/>
</dbReference>
<dbReference type="KEGG" id="mtw:CQW49_02265"/>
<feature type="compositionally biased region" description="Basic and acidic residues" evidence="1">
    <location>
        <begin position="10"/>
        <end position="24"/>
    </location>
</feature>
<evidence type="ECO:0000256" key="1">
    <source>
        <dbReference type="SAM" id="MobiDB-lite"/>
    </source>
</evidence>
<feature type="compositionally biased region" description="Basic and acidic residues" evidence="1">
    <location>
        <begin position="84"/>
        <end position="103"/>
    </location>
</feature>
<dbReference type="EMBL" id="CP023737">
    <property type="protein sequence ID" value="ATQ66848.1"/>
    <property type="molecule type" value="Genomic_DNA"/>
</dbReference>
<name>A0A2D2CVP5_METT3</name>
<protein>
    <recommendedName>
        <fullName evidence="4">Invasion associated locus B family protein</fullName>
    </recommendedName>
</protein>
<reference evidence="3" key="1">
    <citation type="submission" date="2017-10" db="EMBL/GenBank/DDBJ databases">
        <title>Completed PacBio SMRT sequence of Methylosinus trichosporium OB3b reveals presence of a third large plasmid.</title>
        <authorList>
            <person name="Charles T.C."/>
            <person name="Lynch M.D.J."/>
            <person name="Heil J.R."/>
            <person name="Cheng J."/>
        </authorList>
    </citation>
    <scope>NUCLEOTIDE SEQUENCE [LARGE SCALE GENOMIC DNA]</scope>
    <source>
        <strain evidence="3">OB3b</strain>
    </source>
</reference>
<proteinExistence type="predicted"/>
<feature type="region of interest" description="Disordered" evidence="1">
    <location>
        <begin position="1"/>
        <end position="114"/>
    </location>
</feature>
<dbReference type="STRING" id="595536.GCA_000178815_00492"/>
<feature type="compositionally biased region" description="Basic and acidic residues" evidence="1">
    <location>
        <begin position="30"/>
        <end position="44"/>
    </location>
</feature>
<evidence type="ECO:0008006" key="4">
    <source>
        <dbReference type="Google" id="ProtNLM"/>
    </source>
</evidence>
<gene>
    <name evidence="2" type="ORF">CQW49_02265</name>
</gene>
<sequence>MCCAGAPALAKDKPAAEDAADSRADKKKPAKPDSKKVEAKKPDSAKPAAKKTAEVKKPNGGAGKTEAEQSEPAAGNAKHGKGKPGKDAKSEAKEKPAEKEKGASKPPSAVGTFGDWNAMTAHAQGKDKTCYALAEPKERQPAKLQRDKAYIFISTRPGEGVRNEVAIILGFPLKDGGAATAEIDGKSFELVTKGSNAWVKNPAKEKEFVDTMKSGGKLSIKAPSIKGNVTTDVYALKGLAEALARVQKECP</sequence>
<dbReference type="AlphaFoldDB" id="A0A2D2CVP5"/>
<keyword evidence="3" id="KW-1185">Reference proteome</keyword>
<organism evidence="2 3">
    <name type="scientific">Methylosinus trichosporium (strain ATCC 35070 / NCIMB 11131 / UNIQEM 75 / OB3b)</name>
    <dbReference type="NCBI Taxonomy" id="595536"/>
    <lineage>
        <taxon>Bacteria</taxon>
        <taxon>Pseudomonadati</taxon>
        <taxon>Pseudomonadota</taxon>
        <taxon>Alphaproteobacteria</taxon>
        <taxon>Hyphomicrobiales</taxon>
        <taxon>Methylocystaceae</taxon>
        <taxon>Methylosinus</taxon>
    </lineage>
</organism>
<evidence type="ECO:0000313" key="3">
    <source>
        <dbReference type="Proteomes" id="UP000230709"/>
    </source>
</evidence>
<evidence type="ECO:0000313" key="2">
    <source>
        <dbReference type="EMBL" id="ATQ66848.1"/>
    </source>
</evidence>
<accession>A0A2D2CVP5</accession>